<keyword evidence="2" id="KW-0732">Signal</keyword>
<proteinExistence type="inferred from homology"/>
<dbReference type="Gene3D" id="2.40.420.20">
    <property type="match status" value="1"/>
</dbReference>
<dbReference type="Gene3D" id="1.10.287.470">
    <property type="entry name" value="Helix hairpin bin"/>
    <property type="match status" value="1"/>
</dbReference>
<evidence type="ECO:0000313" key="6">
    <source>
        <dbReference type="EMBL" id="WZN45375.1"/>
    </source>
</evidence>
<dbReference type="SUPFAM" id="SSF111369">
    <property type="entry name" value="HlyD-like secretion proteins"/>
    <property type="match status" value="1"/>
</dbReference>
<dbReference type="RefSeq" id="WP_341840127.1">
    <property type="nucleotide sequence ID" value="NZ_CP149792.1"/>
</dbReference>
<dbReference type="Pfam" id="PF25954">
    <property type="entry name" value="Beta-barrel_RND_2"/>
    <property type="match status" value="1"/>
</dbReference>
<dbReference type="PROSITE" id="PS51257">
    <property type="entry name" value="PROKAR_LIPOPROTEIN"/>
    <property type="match status" value="1"/>
</dbReference>
<dbReference type="PANTHER" id="PTHR30469:SF36">
    <property type="entry name" value="BLL3903 PROTEIN"/>
    <property type="match status" value="1"/>
</dbReference>
<dbReference type="Pfam" id="PF25917">
    <property type="entry name" value="BSH_RND"/>
    <property type="match status" value="1"/>
</dbReference>
<dbReference type="InterPro" id="IPR058637">
    <property type="entry name" value="YknX-like_C"/>
</dbReference>
<keyword evidence="7" id="KW-1185">Reference proteome</keyword>
<protein>
    <submittedName>
        <fullName evidence="6">Efflux RND transporter periplasmic adaptor subunit</fullName>
    </submittedName>
</protein>
<comment type="similarity">
    <text evidence="1">Belongs to the membrane fusion protein (MFP) (TC 8.A.1) family.</text>
</comment>
<dbReference type="InterPro" id="IPR058625">
    <property type="entry name" value="MdtA-like_BSH"/>
</dbReference>
<dbReference type="Proteomes" id="UP001449657">
    <property type="component" value="Chromosome"/>
</dbReference>
<feature type="domain" description="Multidrug resistance protein MdtA-like barrel-sandwich hybrid" evidence="3">
    <location>
        <begin position="69"/>
        <end position="190"/>
    </location>
</feature>
<dbReference type="EMBL" id="CP150096">
    <property type="protein sequence ID" value="WZN45375.1"/>
    <property type="molecule type" value="Genomic_DNA"/>
</dbReference>
<dbReference type="InterPro" id="IPR006143">
    <property type="entry name" value="RND_pump_MFP"/>
</dbReference>
<dbReference type="InterPro" id="IPR058792">
    <property type="entry name" value="Beta-barrel_RND_2"/>
</dbReference>
<reference evidence="6 7" key="1">
    <citation type="submission" date="2024-03" db="EMBL/GenBank/DDBJ databases">
        <title>Chitinophaga caseinilytica sp. nov., a casein hydrolysing bacterium isolated from forest soil.</title>
        <authorList>
            <person name="Lee D.S."/>
            <person name="Han D.M."/>
            <person name="Baek J.H."/>
            <person name="Choi D.G."/>
            <person name="Jeon J.H."/>
            <person name="Jeon C.O."/>
        </authorList>
    </citation>
    <scope>NUCLEOTIDE SEQUENCE [LARGE SCALE GENOMIC DNA]</scope>
    <source>
        <strain evidence="6 7">KACC 19118</strain>
    </source>
</reference>
<sequence>MFQKIIYPVIFSSAALMTLLTACGDGKSAAAQAAAGPSAAPALPVDVIVAQEQDIAQHEVITGTTVPFREVTIKSEVAERVLQVGFQDGSMVSAGQVLYKLNDADLQARLKQLTAELKMAQLTERRLAALLKTETVRQQEYDEVATRLQVLEAQQEILKAGLAKTLVTAPFSGRIGITKVVAGAYVAPNTELVSLQDQQQVKINFSVPEKYLPLIKTSATVRFTTELGPDEHIATIKATEPGVDAANRSMLVQALANNAGNRLRAGLSARILFSTADAGTKGIAIPTEALLPGGDGYAVYVLKGGTAQITPVSIGNRTESQAIITSGLQNGDSIIVSNTLRLGNGAAAVAVASK</sequence>
<evidence type="ECO:0000313" key="7">
    <source>
        <dbReference type="Proteomes" id="UP001449657"/>
    </source>
</evidence>
<dbReference type="PANTHER" id="PTHR30469">
    <property type="entry name" value="MULTIDRUG RESISTANCE PROTEIN MDTA"/>
    <property type="match status" value="1"/>
</dbReference>
<accession>A0ABZ2YZC7</accession>
<name>A0ABZ2YZC7_9BACT</name>
<evidence type="ECO:0000256" key="2">
    <source>
        <dbReference type="SAM" id="SignalP"/>
    </source>
</evidence>
<feature type="domain" description="CusB-like beta-barrel" evidence="4">
    <location>
        <begin position="203"/>
        <end position="275"/>
    </location>
</feature>
<dbReference type="Pfam" id="PF25989">
    <property type="entry name" value="YknX_C"/>
    <property type="match status" value="1"/>
</dbReference>
<evidence type="ECO:0000259" key="3">
    <source>
        <dbReference type="Pfam" id="PF25917"/>
    </source>
</evidence>
<dbReference type="Gene3D" id="2.40.50.100">
    <property type="match status" value="1"/>
</dbReference>
<evidence type="ECO:0000256" key="1">
    <source>
        <dbReference type="ARBA" id="ARBA00009477"/>
    </source>
</evidence>
<feature type="domain" description="YknX-like C-terminal permuted SH3-like" evidence="5">
    <location>
        <begin position="283"/>
        <end position="347"/>
    </location>
</feature>
<dbReference type="Gene3D" id="2.40.30.170">
    <property type="match status" value="1"/>
</dbReference>
<dbReference type="NCBIfam" id="TIGR01730">
    <property type="entry name" value="RND_mfp"/>
    <property type="match status" value="1"/>
</dbReference>
<organism evidence="6 7">
    <name type="scientific">Chitinophaga caseinilytica</name>
    <dbReference type="NCBI Taxonomy" id="2267521"/>
    <lineage>
        <taxon>Bacteria</taxon>
        <taxon>Pseudomonadati</taxon>
        <taxon>Bacteroidota</taxon>
        <taxon>Chitinophagia</taxon>
        <taxon>Chitinophagales</taxon>
        <taxon>Chitinophagaceae</taxon>
        <taxon>Chitinophaga</taxon>
    </lineage>
</organism>
<evidence type="ECO:0000259" key="4">
    <source>
        <dbReference type="Pfam" id="PF25954"/>
    </source>
</evidence>
<feature type="chain" id="PRO_5046921604" evidence="2">
    <location>
        <begin position="23"/>
        <end position="354"/>
    </location>
</feature>
<feature type="signal peptide" evidence="2">
    <location>
        <begin position="1"/>
        <end position="22"/>
    </location>
</feature>
<gene>
    <name evidence="6" type="ORF">WJU22_20975</name>
</gene>
<evidence type="ECO:0000259" key="5">
    <source>
        <dbReference type="Pfam" id="PF25989"/>
    </source>
</evidence>